<sequence length="261" mass="28225">MAAIHLNDVSVDFVLYQGSARSLKKTLLRTSTSGALKHDAHHRITVKALSNLNLSLEHGDRVGLVGGNGAGKTTLLRVLAGVYEPTAGRIRVEGRVTPLFDLGLGLDVDASGYDNIRMRAAYFGIDGDEIESKMDDIAAFTELGDYLDLPVRTYSAGMTLRLAFAAATAVDPEILLMDEWIAVSDTQFLEKAQRRAEGFVNRSSIMVVASHVDEVLKRLCNKVLWLERGAVVRIGPVDEVLAAYHKHNAGGGGPAPRDGEE</sequence>
<evidence type="ECO:0000313" key="7">
    <source>
        <dbReference type="Proteomes" id="UP000639419"/>
    </source>
</evidence>
<accession>A0ABX2KW07</accession>
<reference evidence="6 7" key="1">
    <citation type="submission" date="2019-10" db="EMBL/GenBank/DDBJ databases">
        <title>Genome sequence of Azospirillum formosense CC-Nfb-7.</title>
        <authorList>
            <person name="Ambrosini A."/>
            <person name="Sant'Anna F.H."/>
            <person name="Cassan F.D."/>
            <person name="Souza E.M."/>
            <person name="Passaglia L.M.P."/>
        </authorList>
    </citation>
    <scope>NUCLEOTIDE SEQUENCE [LARGE SCALE GENOMIC DNA]</scope>
    <source>
        <strain evidence="6 7">CC-NFb-7</strain>
    </source>
</reference>
<dbReference type="Proteomes" id="UP000639419">
    <property type="component" value="Unassembled WGS sequence"/>
</dbReference>
<dbReference type="GO" id="GO:0005524">
    <property type="term" value="F:ATP binding"/>
    <property type="evidence" value="ECO:0007669"/>
    <property type="project" value="UniProtKB-KW"/>
</dbReference>
<comment type="caution">
    <text evidence="6">The sequence shown here is derived from an EMBL/GenBank/DDBJ whole genome shotgun (WGS) entry which is preliminary data.</text>
</comment>
<dbReference type="InterPro" id="IPR050683">
    <property type="entry name" value="Bact_Polysacc_Export_ATP-bd"/>
</dbReference>
<keyword evidence="7" id="KW-1185">Reference proteome</keyword>
<dbReference type="PANTHER" id="PTHR46743">
    <property type="entry name" value="TEICHOIC ACIDS EXPORT ATP-BINDING PROTEIN TAGH"/>
    <property type="match status" value="1"/>
</dbReference>
<dbReference type="PANTHER" id="PTHR46743:SF2">
    <property type="entry name" value="TEICHOIC ACIDS EXPORT ATP-BINDING PROTEIN TAGH"/>
    <property type="match status" value="1"/>
</dbReference>
<keyword evidence="3" id="KW-0547">Nucleotide-binding</keyword>
<dbReference type="SMART" id="SM00382">
    <property type="entry name" value="AAA"/>
    <property type="match status" value="1"/>
</dbReference>
<dbReference type="InterPro" id="IPR027417">
    <property type="entry name" value="P-loop_NTPase"/>
</dbReference>
<evidence type="ECO:0000259" key="5">
    <source>
        <dbReference type="PROSITE" id="PS50893"/>
    </source>
</evidence>
<dbReference type="EMBL" id="WHOR01000055">
    <property type="protein sequence ID" value="NUB19537.1"/>
    <property type="molecule type" value="Genomic_DNA"/>
</dbReference>
<dbReference type="SUPFAM" id="SSF52540">
    <property type="entry name" value="P-loop containing nucleoside triphosphate hydrolases"/>
    <property type="match status" value="1"/>
</dbReference>
<keyword evidence="2" id="KW-0813">Transport</keyword>
<evidence type="ECO:0000256" key="3">
    <source>
        <dbReference type="ARBA" id="ARBA00022741"/>
    </source>
</evidence>
<dbReference type="InterPro" id="IPR003593">
    <property type="entry name" value="AAA+_ATPase"/>
</dbReference>
<gene>
    <name evidence="6" type="ORF">GBZ26_09970</name>
</gene>
<dbReference type="PROSITE" id="PS50893">
    <property type="entry name" value="ABC_TRANSPORTER_2"/>
    <property type="match status" value="1"/>
</dbReference>
<evidence type="ECO:0000256" key="4">
    <source>
        <dbReference type="ARBA" id="ARBA00022840"/>
    </source>
</evidence>
<dbReference type="PRINTS" id="PR01868">
    <property type="entry name" value="ABCEFAMILY"/>
</dbReference>
<dbReference type="InterPro" id="IPR013283">
    <property type="entry name" value="RLI1"/>
</dbReference>
<dbReference type="InterPro" id="IPR003439">
    <property type="entry name" value="ABC_transporter-like_ATP-bd"/>
</dbReference>
<dbReference type="Gene3D" id="3.40.50.300">
    <property type="entry name" value="P-loop containing nucleotide triphosphate hydrolases"/>
    <property type="match status" value="1"/>
</dbReference>
<comment type="similarity">
    <text evidence="1">Belongs to the ABC transporter superfamily.</text>
</comment>
<dbReference type="InterPro" id="IPR015860">
    <property type="entry name" value="ABC_transpr_TagH-like"/>
</dbReference>
<evidence type="ECO:0000313" key="6">
    <source>
        <dbReference type="EMBL" id="NUB19537.1"/>
    </source>
</evidence>
<protein>
    <submittedName>
        <fullName evidence="6">ATP-binding cassette domain-containing protein</fullName>
    </submittedName>
</protein>
<name>A0ABX2KW07_9PROT</name>
<evidence type="ECO:0000256" key="2">
    <source>
        <dbReference type="ARBA" id="ARBA00022448"/>
    </source>
</evidence>
<organism evidence="6 7">
    <name type="scientific">Azospirillum formosense</name>
    <dbReference type="NCBI Taxonomy" id="861533"/>
    <lineage>
        <taxon>Bacteria</taxon>
        <taxon>Pseudomonadati</taxon>
        <taxon>Pseudomonadota</taxon>
        <taxon>Alphaproteobacteria</taxon>
        <taxon>Rhodospirillales</taxon>
        <taxon>Azospirillaceae</taxon>
        <taxon>Azospirillum</taxon>
    </lineage>
</organism>
<dbReference type="Pfam" id="PF00005">
    <property type="entry name" value="ABC_tran"/>
    <property type="match status" value="1"/>
</dbReference>
<proteinExistence type="inferred from homology"/>
<keyword evidence="4 6" id="KW-0067">ATP-binding</keyword>
<evidence type="ECO:0000256" key="1">
    <source>
        <dbReference type="ARBA" id="ARBA00005417"/>
    </source>
</evidence>
<dbReference type="CDD" id="cd03220">
    <property type="entry name" value="ABC_KpsT_Wzt"/>
    <property type="match status" value="1"/>
</dbReference>
<feature type="domain" description="ABC transporter" evidence="5">
    <location>
        <begin position="28"/>
        <end position="253"/>
    </location>
</feature>
<dbReference type="RefSeq" id="WP_174438713.1">
    <property type="nucleotide sequence ID" value="NZ_BAABCC010000001.1"/>
</dbReference>